<evidence type="ECO:0000259" key="6">
    <source>
        <dbReference type="Pfam" id="PF13515"/>
    </source>
</evidence>
<feature type="transmembrane region" description="Helical" evidence="5">
    <location>
        <begin position="307"/>
        <end position="325"/>
    </location>
</feature>
<protein>
    <recommendedName>
        <fullName evidence="6">Integral membrane bound transporter domain-containing protein</fullName>
    </recommendedName>
</protein>
<proteinExistence type="predicted"/>
<dbReference type="GO" id="GO:0016020">
    <property type="term" value="C:membrane"/>
    <property type="evidence" value="ECO:0007669"/>
    <property type="project" value="UniProtKB-SubCell"/>
</dbReference>
<sequence>MTSSSTADAPRTKPHRLALPKQTIVYALILLVASALVLGGTRYWIGPNTAQSGYLAILLLLSPARAFPLKWRIGAGVWTVAVAMAGYAAGTAGQLWVVLVGLAAVSLVQGLFGIGHVAAMTRSPVNFVAFSTLAASGAQWGSVVVGSILGVALITLMTVLFPAKDVDTDVAEHRAPAPAVPLDRRMDSGVLVGIGAIIIVLIGELTDYSYSSWALLSYCLIVAVGFDDRFTRAFDRLGGTVLGAAIAVAVSFAPAPWPYVVAGISMLLCIAYLRNNNYAMFVAFLTPAILLTTSTDEPAFSLGLGRIGAVALAAALALVLGWLVLRLEPAERIHSLWSSHARKRV</sequence>
<dbReference type="OrthoDB" id="4775635at2"/>
<evidence type="ECO:0000313" key="8">
    <source>
        <dbReference type="Proteomes" id="UP000053405"/>
    </source>
</evidence>
<gene>
    <name evidence="7" type="ORF">GOHSU_02_01630</name>
</gene>
<comment type="caution">
    <text evidence="7">The sequence shown here is derived from an EMBL/GenBank/DDBJ whole genome shotgun (WGS) entry which is preliminary data.</text>
</comment>
<evidence type="ECO:0000256" key="4">
    <source>
        <dbReference type="ARBA" id="ARBA00023136"/>
    </source>
</evidence>
<evidence type="ECO:0000256" key="5">
    <source>
        <dbReference type="SAM" id="Phobius"/>
    </source>
</evidence>
<evidence type="ECO:0000256" key="1">
    <source>
        <dbReference type="ARBA" id="ARBA00004141"/>
    </source>
</evidence>
<feature type="domain" description="Integral membrane bound transporter" evidence="6">
    <location>
        <begin position="199"/>
        <end position="319"/>
    </location>
</feature>
<name>L7L7K6_9ACTN</name>
<feature type="transmembrane region" description="Helical" evidence="5">
    <location>
        <begin position="278"/>
        <end position="295"/>
    </location>
</feature>
<feature type="transmembrane region" description="Helical" evidence="5">
    <location>
        <begin position="95"/>
        <end position="119"/>
    </location>
</feature>
<keyword evidence="4 5" id="KW-0472">Membrane</keyword>
<accession>L7L7K6</accession>
<reference evidence="7 8" key="1">
    <citation type="submission" date="2012-12" db="EMBL/GenBank/DDBJ databases">
        <title>Whole genome shotgun sequence of Gordonia hirsuta NBRC 16056.</title>
        <authorList>
            <person name="Isaki-Nakamura S."/>
            <person name="Hosoyama A."/>
            <person name="Tsuchikane K."/>
            <person name="Katsumata H."/>
            <person name="Baba S."/>
            <person name="Yamazaki S."/>
            <person name="Fujita N."/>
        </authorList>
    </citation>
    <scope>NUCLEOTIDE SEQUENCE [LARGE SCALE GENOMIC DNA]</scope>
    <source>
        <strain evidence="7 8">NBRC 16056</strain>
    </source>
</reference>
<dbReference type="InterPro" id="IPR049453">
    <property type="entry name" value="Memb_transporter_dom"/>
</dbReference>
<evidence type="ECO:0000256" key="3">
    <source>
        <dbReference type="ARBA" id="ARBA00022989"/>
    </source>
</evidence>
<keyword evidence="8" id="KW-1185">Reference proteome</keyword>
<dbReference type="Pfam" id="PF13515">
    <property type="entry name" value="FUSC_2"/>
    <property type="match status" value="1"/>
</dbReference>
<dbReference type="AlphaFoldDB" id="L7L7K6"/>
<evidence type="ECO:0000313" key="7">
    <source>
        <dbReference type="EMBL" id="GAC56017.1"/>
    </source>
</evidence>
<dbReference type="STRING" id="1121927.GOHSU_02_01630"/>
<comment type="subcellular location">
    <subcellularLocation>
        <location evidence="1">Membrane</location>
        <topology evidence="1">Multi-pass membrane protein</topology>
    </subcellularLocation>
</comment>
<keyword evidence="2 5" id="KW-0812">Transmembrane</keyword>
<keyword evidence="3 5" id="KW-1133">Transmembrane helix</keyword>
<organism evidence="7 8">
    <name type="scientific">Gordonia hirsuta DSM 44140 = NBRC 16056</name>
    <dbReference type="NCBI Taxonomy" id="1121927"/>
    <lineage>
        <taxon>Bacteria</taxon>
        <taxon>Bacillati</taxon>
        <taxon>Actinomycetota</taxon>
        <taxon>Actinomycetes</taxon>
        <taxon>Mycobacteriales</taxon>
        <taxon>Gordoniaceae</taxon>
        <taxon>Gordonia</taxon>
    </lineage>
</organism>
<feature type="transmembrane region" description="Helical" evidence="5">
    <location>
        <begin position="23"/>
        <end position="45"/>
    </location>
</feature>
<feature type="transmembrane region" description="Helical" evidence="5">
    <location>
        <begin position="208"/>
        <end position="226"/>
    </location>
</feature>
<evidence type="ECO:0000256" key="2">
    <source>
        <dbReference type="ARBA" id="ARBA00022692"/>
    </source>
</evidence>
<feature type="transmembrane region" description="Helical" evidence="5">
    <location>
        <begin position="139"/>
        <end position="163"/>
    </location>
</feature>
<dbReference type="RefSeq" id="WP_005935356.1">
    <property type="nucleotide sequence ID" value="NZ_ATVK01000040.1"/>
</dbReference>
<dbReference type="EMBL" id="BANT01000002">
    <property type="protein sequence ID" value="GAC56017.1"/>
    <property type="molecule type" value="Genomic_DNA"/>
</dbReference>
<feature type="transmembrane region" description="Helical" evidence="5">
    <location>
        <begin position="184"/>
        <end position="202"/>
    </location>
</feature>
<feature type="transmembrane region" description="Helical" evidence="5">
    <location>
        <begin position="69"/>
        <end position="88"/>
    </location>
</feature>
<dbReference type="eggNOG" id="ENOG5030ICQ">
    <property type="taxonomic scope" value="Bacteria"/>
</dbReference>
<dbReference type="Proteomes" id="UP000053405">
    <property type="component" value="Unassembled WGS sequence"/>
</dbReference>